<name>A0A3N4UZQ9_9GAMM</name>
<evidence type="ECO:0000313" key="2">
    <source>
        <dbReference type="EMBL" id="RPE75433.1"/>
    </source>
</evidence>
<protein>
    <submittedName>
        <fullName evidence="2">Uncharacterized protein</fullName>
    </submittedName>
</protein>
<proteinExistence type="predicted"/>
<keyword evidence="1" id="KW-0472">Membrane</keyword>
<comment type="caution">
    <text evidence="2">The sequence shown here is derived from an EMBL/GenBank/DDBJ whole genome shotgun (WGS) entry which is preliminary data.</text>
</comment>
<gene>
    <name evidence="2" type="ORF">EDC50_2878</name>
</gene>
<accession>A0A3N4UZQ9</accession>
<organism evidence="2 3">
    <name type="scientific">Vulcaniibacterium tengchongense</name>
    <dbReference type="NCBI Taxonomy" id="1273429"/>
    <lineage>
        <taxon>Bacteria</taxon>
        <taxon>Pseudomonadati</taxon>
        <taxon>Pseudomonadota</taxon>
        <taxon>Gammaproteobacteria</taxon>
        <taxon>Lysobacterales</taxon>
        <taxon>Lysobacteraceae</taxon>
        <taxon>Vulcaniibacterium</taxon>
    </lineage>
</organism>
<keyword evidence="1" id="KW-1133">Transmembrane helix</keyword>
<evidence type="ECO:0000256" key="1">
    <source>
        <dbReference type="SAM" id="Phobius"/>
    </source>
</evidence>
<keyword evidence="1" id="KW-0812">Transmembrane</keyword>
<sequence>MNHDRDTLPESLRFRLRALRRDEEPPADLWPGIAARLQPRAAAAPAPRRVAWSGGAALAAALALALGAVLWLQPGSRSEAPAPLAEADRPALAARHGGLVQAEAEYMAREYDAALRELGTRPVPPALTPVLEDLDRNAALIRDALRQTGSPRLLEQLRRTYDRRIELMRRAYI</sequence>
<feature type="transmembrane region" description="Helical" evidence="1">
    <location>
        <begin position="50"/>
        <end position="72"/>
    </location>
</feature>
<dbReference type="RefSeq" id="WP_123771201.1">
    <property type="nucleotide sequence ID" value="NZ_RKQN01000005.1"/>
</dbReference>
<reference evidence="2 3" key="1">
    <citation type="submission" date="2018-11" db="EMBL/GenBank/DDBJ databases">
        <title>Genomic Encyclopedia of Type Strains, Phase IV (KMG-IV): sequencing the most valuable type-strain genomes for metagenomic binning, comparative biology and taxonomic classification.</title>
        <authorList>
            <person name="Goeker M."/>
        </authorList>
    </citation>
    <scope>NUCLEOTIDE SEQUENCE [LARGE SCALE GENOMIC DNA]</scope>
    <source>
        <strain evidence="2 3">DSM 25623</strain>
    </source>
</reference>
<dbReference type="Proteomes" id="UP000269708">
    <property type="component" value="Unassembled WGS sequence"/>
</dbReference>
<dbReference type="EMBL" id="RKQN01000005">
    <property type="protein sequence ID" value="RPE75433.1"/>
    <property type="molecule type" value="Genomic_DNA"/>
</dbReference>
<dbReference type="AlphaFoldDB" id="A0A3N4UZQ9"/>
<evidence type="ECO:0000313" key="3">
    <source>
        <dbReference type="Proteomes" id="UP000269708"/>
    </source>
</evidence>
<keyword evidence="3" id="KW-1185">Reference proteome</keyword>